<organism evidence="2 3">
    <name type="scientific">Lactonifactor longoviformis DSM 17459</name>
    <dbReference type="NCBI Taxonomy" id="1122155"/>
    <lineage>
        <taxon>Bacteria</taxon>
        <taxon>Bacillati</taxon>
        <taxon>Bacillota</taxon>
        <taxon>Clostridia</taxon>
        <taxon>Eubacteriales</taxon>
        <taxon>Clostridiaceae</taxon>
        <taxon>Lactonifactor</taxon>
    </lineage>
</organism>
<dbReference type="EMBL" id="FQVI01000023">
    <property type="protein sequence ID" value="SHF36819.1"/>
    <property type="molecule type" value="Genomic_DNA"/>
</dbReference>
<dbReference type="InterPro" id="IPR025668">
    <property type="entry name" value="Tnp_DDE_dom"/>
</dbReference>
<dbReference type="RefSeq" id="WP_207650948.1">
    <property type="nucleotide sequence ID" value="NZ_FQVI01000023.1"/>
</dbReference>
<name>A0A1M5B2X7_9CLOT</name>
<reference evidence="2 3" key="1">
    <citation type="submission" date="2016-11" db="EMBL/GenBank/DDBJ databases">
        <authorList>
            <person name="Jaros S."/>
            <person name="Januszkiewicz K."/>
            <person name="Wedrychowicz H."/>
        </authorList>
    </citation>
    <scope>NUCLEOTIDE SEQUENCE [LARGE SCALE GENOMIC DNA]</scope>
    <source>
        <strain evidence="2 3">DSM 17459</strain>
    </source>
</reference>
<dbReference type="PANTHER" id="PTHR33408:SF2">
    <property type="entry name" value="TRANSPOSASE DDE DOMAIN-CONTAINING PROTEIN"/>
    <property type="match status" value="1"/>
</dbReference>
<dbReference type="Pfam" id="PF13751">
    <property type="entry name" value="DDE_Tnp_1_6"/>
    <property type="match status" value="1"/>
</dbReference>
<evidence type="ECO:0000259" key="1">
    <source>
        <dbReference type="Pfam" id="PF13751"/>
    </source>
</evidence>
<gene>
    <name evidence="2" type="ORF">SAMN02745158_03468</name>
</gene>
<accession>A0A1M5B2X7</accession>
<feature type="non-terminal residue" evidence="2">
    <location>
        <position position="1"/>
    </location>
</feature>
<protein>
    <submittedName>
        <fullName evidence="2">Transposase DDE domain-containing protein</fullName>
    </submittedName>
</protein>
<dbReference type="AlphaFoldDB" id="A0A1M5B2X7"/>
<dbReference type="Proteomes" id="UP000184245">
    <property type="component" value="Unassembled WGS sequence"/>
</dbReference>
<evidence type="ECO:0000313" key="2">
    <source>
        <dbReference type="EMBL" id="SHF36819.1"/>
    </source>
</evidence>
<evidence type="ECO:0000313" key="3">
    <source>
        <dbReference type="Proteomes" id="UP000184245"/>
    </source>
</evidence>
<sequence length="200" mass="23714">LYGFYPKYPVADAGYGSFNNYLFCQDHRMEKFMKFPMYKKETTDEKYHEDPLRAVNFKTDPEGNLICPNGRKFHFAYRKPVKGNQYGRQEEYYTCEDCSGCPYAEKCKRTEKNRTVRINAELSAMHQEVLDNLQSIHGALLRMNRSIQAEGTFGIIKYDRWYKRIVRRGLDSVRVEIFLVSIGHNLYKFNNKQMRLREVA</sequence>
<keyword evidence="3" id="KW-1185">Reference proteome</keyword>
<dbReference type="PANTHER" id="PTHR33408">
    <property type="entry name" value="TRANSPOSASE"/>
    <property type="match status" value="1"/>
</dbReference>
<proteinExistence type="predicted"/>
<feature type="domain" description="Transposase DDE" evidence="1">
    <location>
        <begin position="66"/>
        <end position="188"/>
    </location>
</feature>